<dbReference type="EC" id="4.2.3.4" evidence="9 10"/>
<evidence type="ECO:0000256" key="1">
    <source>
        <dbReference type="ARBA" id="ARBA00001911"/>
    </source>
</evidence>
<dbReference type="EMBL" id="JADIMX010000039">
    <property type="protein sequence ID" value="MBO8434097.1"/>
    <property type="molecule type" value="Genomic_DNA"/>
</dbReference>
<dbReference type="SUPFAM" id="SSF56796">
    <property type="entry name" value="Dehydroquinate synthase-like"/>
    <property type="match status" value="1"/>
</dbReference>
<comment type="caution">
    <text evidence="9">Lacks conserved residue(s) required for the propagation of feature annotation.</text>
</comment>
<dbReference type="InterPro" id="IPR050071">
    <property type="entry name" value="Dehydroquinate_synthase"/>
</dbReference>
<feature type="domain" description="3-dehydroquinate synthase C-terminal" evidence="12">
    <location>
        <begin position="182"/>
        <end position="324"/>
    </location>
</feature>
<dbReference type="PIRSF" id="PIRSF001455">
    <property type="entry name" value="DHQ_synth"/>
    <property type="match status" value="1"/>
</dbReference>
<evidence type="ECO:0000256" key="10">
    <source>
        <dbReference type="NCBIfam" id="TIGR01357"/>
    </source>
</evidence>
<keyword evidence="9" id="KW-0057">Aromatic amino acid biosynthesis</keyword>
<comment type="subcellular location">
    <subcellularLocation>
        <location evidence="9">Cytoplasm</location>
    </subcellularLocation>
</comment>
<evidence type="ECO:0000256" key="7">
    <source>
        <dbReference type="ARBA" id="ARBA00023239"/>
    </source>
</evidence>
<dbReference type="InterPro" id="IPR030963">
    <property type="entry name" value="DHQ_synth_fam"/>
</dbReference>
<keyword evidence="9" id="KW-0028">Amino-acid biosynthesis</keyword>
<keyword evidence="5 9" id="KW-0862">Zinc</keyword>
<protein>
    <recommendedName>
        <fullName evidence="9 10">3-dehydroquinate synthase</fullName>
        <shortName evidence="9">DHQS</shortName>
        <ecNumber evidence="9 10">4.2.3.4</ecNumber>
    </recommendedName>
</protein>
<keyword evidence="8 9" id="KW-0170">Cobalt</keyword>
<dbReference type="GO" id="GO:0009073">
    <property type="term" value="P:aromatic amino acid family biosynthetic process"/>
    <property type="evidence" value="ECO:0007669"/>
    <property type="project" value="UniProtKB-KW"/>
</dbReference>
<dbReference type="Pfam" id="PF01761">
    <property type="entry name" value="DHQ_synthase"/>
    <property type="match status" value="1"/>
</dbReference>
<dbReference type="GO" id="GO:0009423">
    <property type="term" value="P:chorismate biosynthetic process"/>
    <property type="evidence" value="ECO:0007669"/>
    <property type="project" value="UniProtKB-UniRule"/>
</dbReference>
<keyword evidence="3 9" id="KW-0479">Metal-binding</keyword>
<dbReference type="InterPro" id="IPR056179">
    <property type="entry name" value="DHQS_C"/>
</dbReference>
<feature type="binding site" evidence="9">
    <location>
        <position position="264"/>
    </location>
    <ligand>
        <name>Zn(2+)</name>
        <dbReference type="ChEBI" id="CHEBI:29105"/>
    </ligand>
</feature>
<keyword evidence="4 9" id="KW-0547">Nucleotide-binding</keyword>
<dbReference type="NCBIfam" id="TIGR01357">
    <property type="entry name" value="aroB"/>
    <property type="match status" value="1"/>
</dbReference>
<dbReference type="AlphaFoldDB" id="A0A9D9DVS5"/>
<evidence type="ECO:0000256" key="2">
    <source>
        <dbReference type="ARBA" id="ARBA00001947"/>
    </source>
</evidence>
<sequence>MKSVTVKTEFKEYDIDLRKGFSNLSDTIKKSGVKGKKICVITDSNIEKIYGEMIKIAISDYFDEVYIKSFTAGEKSKNLETVSDMYKFLLDNHFDRKSVIAGFGGGVAGDMAGFVASTYMRGIDFVQIPTSLLAQVDSSVGGKVGVDFCGTKNIVGAFYQPSFVYINTETLDTLPEREFSAGMAEVIKYGIILSDDFYNFIWDNKEKIKERDKDIMSEIIAKCCEYKAYVVSNDEKEQGMRAILNYGHTIGHAIETLKEFQLIHGECVGIGMVSAMKIGVDRGEVSQKDLDKLKELLSYFDIPVSTDGLNIDDVYNQMFLDKKVSDSKINFVLTKGIGKAYVTSDISKDEIINAISYVLK</sequence>
<dbReference type="HAMAP" id="MF_00110">
    <property type="entry name" value="DHQ_synthase"/>
    <property type="match status" value="1"/>
</dbReference>
<evidence type="ECO:0000256" key="9">
    <source>
        <dbReference type="HAMAP-Rule" id="MF_00110"/>
    </source>
</evidence>
<dbReference type="PANTHER" id="PTHR43622">
    <property type="entry name" value="3-DEHYDROQUINATE SYNTHASE"/>
    <property type="match status" value="1"/>
</dbReference>
<evidence type="ECO:0000256" key="3">
    <source>
        <dbReference type="ARBA" id="ARBA00022723"/>
    </source>
</evidence>
<comment type="cofactor">
    <cofactor evidence="1 9">
        <name>NAD(+)</name>
        <dbReference type="ChEBI" id="CHEBI:57540"/>
    </cofactor>
</comment>
<dbReference type="InterPro" id="IPR030960">
    <property type="entry name" value="DHQS/DOIS_N"/>
</dbReference>
<dbReference type="Gene3D" id="1.20.1090.10">
    <property type="entry name" value="Dehydroquinate synthase-like - alpha domain"/>
    <property type="match status" value="1"/>
</dbReference>
<evidence type="ECO:0000256" key="4">
    <source>
        <dbReference type="ARBA" id="ARBA00022741"/>
    </source>
</evidence>
<reference evidence="13" key="1">
    <citation type="submission" date="2020-10" db="EMBL/GenBank/DDBJ databases">
        <authorList>
            <person name="Gilroy R."/>
        </authorList>
    </citation>
    <scope>NUCLEOTIDE SEQUENCE</scope>
    <source>
        <strain evidence="13">F6-4510</strain>
    </source>
</reference>
<feature type="binding site" evidence="9">
    <location>
        <position position="248"/>
    </location>
    <ligand>
        <name>Zn(2+)</name>
        <dbReference type="ChEBI" id="CHEBI:29105"/>
    </ligand>
</feature>
<comment type="catalytic activity">
    <reaction evidence="9">
        <text>7-phospho-2-dehydro-3-deoxy-D-arabino-heptonate = 3-dehydroquinate + phosphate</text>
        <dbReference type="Rhea" id="RHEA:21968"/>
        <dbReference type="ChEBI" id="CHEBI:32364"/>
        <dbReference type="ChEBI" id="CHEBI:43474"/>
        <dbReference type="ChEBI" id="CHEBI:58394"/>
        <dbReference type="EC" id="4.2.3.4"/>
    </reaction>
</comment>
<accession>A0A9D9DVS5</accession>
<organism evidence="13 14">
    <name type="scientific">Candidatus Fimicola merdigallinarum</name>
    <dbReference type="NCBI Taxonomy" id="2840819"/>
    <lineage>
        <taxon>Bacteria</taxon>
        <taxon>Bacillati</taxon>
        <taxon>Bacillota</taxon>
        <taxon>Clostridia</taxon>
        <taxon>Lachnospirales</taxon>
        <taxon>Lachnospiraceae</taxon>
        <taxon>Lachnospiraceae incertae sedis</taxon>
        <taxon>Candidatus Fimicola</taxon>
    </lineage>
</organism>
<dbReference type="CDD" id="cd08195">
    <property type="entry name" value="DHQS"/>
    <property type="match status" value="1"/>
</dbReference>
<keyword evidence="7 9" id="KW-0456">Lyase</keyword>
<name>A0A9D9DVS5_9FIRM</name>
<gene>
    <name evidence="9 13" type="primary">aroB</name>
    <name evidence="13" type="ORF">IAC55_02080</name>
</gene>
<evidence type="ECO:0000256" key="8">
    <source>
        <dbReference type="ARBA" id="ARBA00023285"/>
    </source>
</evidence>
<evidence type="ECO:0000313" key="13">
    <source>
        <dbReference type="EMBL" id="MBO8434097.1"/>
    </source>
</evidence>
<dbReference type="GO" id="GO:0000166">
    <property type="term" value="F:nucleotide binding"/>
    <property type="evidence" value="ECO:0007669"/>
    <property type="project" value="UniProtKB-KW"/>
</dbReference>
<evidence type="ECO:0000259" key="12">
    <source>
        <dbReference type="Pfam" id="PF24621"/>
    </source>
</evidence>
<feature type="binding site" evidence="9">
    <location>
        <begin position="130"/>
        <end position="131"/>
    </location>
    <ligand>
        <name>NAD(+)</name>
        <dbReference type="ChEBI" id="CHEBI:57540"/>
    </ligand>
</feature>
<evidence type="ECO:0000256" key="5">
    <source>
        <dbReference type="ARBA" id="ARBA00022833"/>
    </source>
</evidence>
<keyword evidence="6 9" id="KW-0520">NAD</keyword>
<dbReference type="InterPro" id="IPR016037">
    <property type="entry name" value="DHQ_synth_AroB"/>
</dbReference>
<feature type="binding site" evidence="9">
    <location>
        <position position="143"/>
    </location>
    <ligand>
        <name>NAD(+)</name>
        <dbReference type="ChEBI" id="CHEBI:57540"/>
    </ligand>
</feature>
<dbReference type="PANTHER" id="PTHR43622:SF1">
    <property type="entry name" value="3-DEHYDROQUINATE SYNTHASE"/>
    <property type="match status" value="1"/>
</dbReference>
<dbReference type="Pfam" id="PF24621">
    <property type="entry name" value="DHQS_C"/>
    <property type="match status" value="1"/>
</dbReference>
<dbReference type="Gene3D" id="3.40.50.1970">
    <property type="match status" value="1"/>
</dbReference>
<evidence type="ECO:0000313" key="14">
    <source>
        <dbReference type="Proteomes" id="UP000823611"/>
    </source>
</evidence>
<dbReference type="GO" id="GO:0046872">
    <property type="term" value="F:metal ion binding"/>
    <property type="evidence" value="ECO:0007669"/>
    <property type="project" value="UniProtKB-KW"/>
</dbReference>
<dbReference type="FunFam" id="3.40.50.1970:FF:000007">
    <property type="entry name" value="Pentafunctional AROM polypeptide"/>
    <property type="match status" value="1"/>
</dbReference>
<comment type="similarity">
    <text evidence="9">Belongs to the sugar phosphate cyclases superfamily. Dehydroquinate synthase family.</text>
</comment>
<dbReference type="GO" id="GO:0003856">
    <property type="term" value="F:3-dehydroquinate synthase activity"/>
    <property type="evidence" value="ECO:0007669"/>
    <property type="project" value="UniProtKB-UniRule"/>
</dbReference>
<feature type="binding site" evidence="9">
    <location>
        <begin position="170"/>
        <end position="173"/>
    </location>
    <ligand>
        <name>NAD(+)</name>
        <dbReference type="ChEBI" id="CHEBI:57540"/>
    </ligand>
</feature>
<keyword evidence="9" id="KW-0963">Cytoplasm</keyword>
<feature type="binding site" evidence="9">
    <location>
        <position position="185"/>
    </location>
    <ligand>
        <name>Zn(2+)</name>
        <dbReference type="ChEBI" id="CHEBI:29105"/>
    </ligand>
</feature>
<evidence type="ECO:0000256" key="6">
    <source>
        <dbReference type="ARBA" id="ARBA00023027"/>
    </source>
</evidence>
<dbReference type="GO" id="GO:0008652">
    <property type="term" value="P:amino acid biosynthetic process"/>
    <property type="evidence" value="ECO:0007669"/>
    <property type="project" value="UniProtKB-KW"/>
</dbReference>
<comment type="cofactor">
    <cofactor evidence="9">
        <name>Co(2+)</name>
        <dbReference type="ChEBI" id="CHEBI:48828"/>
    </cofactor>
    <cofactor evidence="9">
        <name>Zn(2+)</name>
        <dbReference type="ChEBI" id="CHEBI:29105"/>
    </cofactor>
    <text evidence="9">Binds 1 divalent metal cation per subunit. Can use either Co(2+) or Zn(2+).</text>
</comment>
<feature type="binding site" evidence="9">
    <location>
        <position position="152"/>
    </location>
    <ligand>
        <name>NAD(+)</name>
        <dbReference type="ChEBI" id="CHEBI:57540"/>
    </ligand>
</feature>
<dbReference type="GO" id="GO:0005737">
    <property type="term" value="C:cytoplasm"/>
    <property type="evidence" value="ECO:0007669"/>
    <property type="project" value="UniProtKB-SubCell"/>
</dbReference>
<feature type="binding site" evidence="9">
    <location>
        <begin position="106"/>
        <end position="110"/>
    </location>
    <ligand>
        <name>NAD(+)</name>
        <dbReference type="ChEBI" id="CHEBI:57540"/>
    </ligand>
</feature>
<reference evidence="13" key="2">
    <citation type="journal article" date="2021" name="PeerJ">
        <title>Extensive microbial diversity within the chicken gut microbiome revealed by metagenomics and culture.</title>
        <authorList>
            <person name="Gilroy R."/>
            <person name="Ravi A."/>
            <person name="Getino M."/>
            <person name="Pursley I."/>
            <person name="Horton D.L."/>
            <person name="Alikhan N.F."/>
            <person name="Baker D."/>
            <person name="Gharbi K."/>
            <person name="Hall N."/>
            <person name="Watson M."/>
            <person name="Adriaenssens E.M."/>
            <person name="Foster-Nyarko E."/>
            <person name="Jarju S."/>
            <person name="Secka A."/>
            <person name="Antonio M."/>
            <person name="Oren A."/>
            <person name="Chaudhuri R.R."/>
            <person name="La Ragione R."/>
            <person name="Hildebrand F."/>
            <person name="Pallen M.J."/>
        </authorList>
    </citation>
    <scope>NUCLEOTIDE SEQUENCE</scope>
    <source>
        <strain evidence="13">F6-4510</strain>
    </source>
</reference>
<evidence type="ECO:0000259" key="11">
    <source>
        <dbReference type="Pfam" id="PF01761"/>
    </source>
</evidence>
<comment type="pathway">
    <text evidence="9">Metabolic intermediate biosynthesis; chorismate biosynthesis; chorismate from D-erythrose 4-phosphate and phosphoenolpyruvate: step 2/7.</text>
</comment>
<comment type="caution">
    <text evidence="13">The sequence shown here is derived from an EMBL/GenBank/DDBJ whole genome shotgun (WGS) entry which is preliminary data.</text>
</comment>
<dbReference type="Proteomes" id="UP000823611">
    <property type="component" value="Unassembled WGS sequence"/>
</dbReference>
<feature type="domain" description="3-dehydroquinate synthase N-terminal" evidence="11">
    <location>
        <begin position="70"/>
        <end position="180"/>
    </location>
</feature>
<comment type="function">
    <text evidence="9">Catalyzes the conversion of 3-deoxy-D-arabino-heptulosonate 7-phosphate (DAHP) to dehydroquinate (DHQ).</text>
</comment>
<proteinExistence type="inferred from homology"/>
<comment type="cofactor">
    <cofactor evidence="2">
        <name>Zn(2+)</name>
        <dbReference type="ChEBI" id="CHEBI:29105"/>
    </cofactor>
</comment>